<evidence type="ECO:0000313" key="6">
    <source>
        <dbReference type="Proteomes" id="UP000007799"/>
    </source>
</evidence>
<evidence type="ECO:0000313" key="5">
    <source>
        <dbReference type="EMBL" id="EGD74241.1"/>
    </source>
</evidence>
<dbReference type="InParanoid" id="F2UCD4"/>
<feature type="repeat" description="TPR" evidence="3">
    <location>
        <begin position="411"/>
        <end position="444"/>
    </location>
</feature>
<organism evidence="6">
    <name type="scientific">Salpingoeca rosetta (strain ATCC 50818 / BSB-021)</name>
    <dbReference type="NCBI Taxonomy" id="946362"/>
    <lineage>
        <taxon>Eukaryota</taxon>
        <taxon>Choanoflagellata</taxon>
        <taxon>Craspedida</taxon>
        <taxon>Salpingoecidae</taxon>
        <taxon>Salpingoeca</taxon>
    </lineage>
</organism>
<evidence type="ECO:0000256" key="1">
    <source>
        <dbReference type="ARBA" id="ARBA00022737"/>
    </source>
</evidence>
<dbReference type="InterPro" id="IPR011990">
    <property type="entry name" value="TPR-like_helical_dom_sf"/>
</dbReference>
<keyword evidence="2 3" id="KW-0802">TPR repeat</keyword>
<dbReference type="SUPFAM" id="SSF81901">
    <property type="entry name" value="HCP-like"/>
    <property type="match status" value="1"/>
</dbReference>
<dbReference type="AlphaFoldDB" id="F2UCD4"/>
<dbReference type="Gene3D" id="1.25.40.10">
    <property type="entry name" value="Tetratricopeptide repeat domain"/>
    <property type="match status" value="3"/>
</dbReference>
<dbReference type="PROSITE" id="PS50293">
    <property type="entry name" value="TPR_REGION"/>
    <property type="match status" value="3"/>
</dbReference>
<dbReference type="OMA" id="SHHHREV"/>
<proteinExistence type="predicted"/>
<dbReference type="KEGG" id="sre:PTSG_06251"/>
<dbReference type="eggNOG" id="KOG4626">
    <property type="taxonomic scope" value="Eukaryota"/>
</dbReference>
<dbReference type="RefSeq" id="XP_004993141.1">
    <property type="nucleotide sequence ID" value="XM_004993084.1"/>
</dbReference>
<dbReference type="GeneID" id="16073716"/>
<feature type="region of interest" description="Disordered" evidence="4">
    <location>
        <begin position="655"/>
        <end position="681"/>
    </location>
</feature>
<feature type="repeat" description="TPR" evidence="3">
    <location>
        <begin position="537"/>
        <end position="570"/>
    </location>
</feature>
<dbReference type="InterPro" id="IPR019734">
    <property type="entry name" value="TPR_rpt"/>
</dbReference>
<dbReference type="OrthoDB" id="1658288at2759"/>
<dbReference type="STRING" id="946362.F2UCD4"/>
<feature type="repeat" description="TPR" evidence="3">
    <location>
        <begin position="323"/>
        <end position="356"/>
    </location>
</feature>
<reference evidence="5" key="1">
    <citation type="submission" date="2009-08" db="EMBL/GenBank/DDBJ databases">
        <title>Annotation of Salpingoeca rosetta.</title>
        <authorList>
            <consortium name="The Broad Institute Genome Sequencing Platform"/>
            <person name="Russ C."/>
            <person name="Cuomo C."/>
            <person name="Burger G."/>
            <person name="Gray M.W."/>
            <person name="Holland P.W.H."/>
            <person name="King N."/>
            <person name="Lang F.B.F."/>
            <person name="Roger A.J."/>
            <person name="Ruiz-Trillo I."/>
            <person name="Young S.K."/>
            <person name="Zeng Q."/>
            <person name="Gargeya S."/>
            <person name="Alvarado L."/>
            <person name="Berlin A."/>
            <person name="Chapman S.B."/>
            <person name="Chen Z."/>
            <person name="Freedman E."/>
            <person name="Gellesch M."/>
            <person name="Goldberg J."/>
            <person name="Griggs A."/>
            <person name="Gujja S."/>
            <person name="Heilman E."/>
            <person name="Heiman D."/>
            <person name="Howarth C."/>
            <person name="Mehta T."/>
            <person name="Neiman D."/>
            <person name="Pearson M."/>
            <person name="Roberts A."/>
            <person name="Saif S."/>
            <person name="Shea T."/>
            <person name="Shenoy N."/>
            <person name="Sisk P."/>
            <person name="Stolte C."/>
            <person name="Sykes S."/>
            <person name="White J."/>
            <person name="Yandava C."/>
            <person name="Haas B."/>
            <person name="Nusbaum C."/>
            <person name="Birren B."/>
        </authorList>
    </citation>
    <scope>NUCLEOTIDE SEQUENCE [LARGE SCALE GENOMIC DNA]</scope>
    <source>
        <strain evidence="5">ATCC 50818</strain>
    </source>
</reference>
<feature type="repeat" description="TPR" evidence="3">
    <location>
        <begin position="495"/>
        <end position="528"/>
    </location>
</feature>
<dbReference type="Proteomes" id="UP000007799">
    <property type="component" value="Unassembled WGS sequence"/>
</dbReference>
<evidence type="ECO:0000256" key="3">
    <source>
        <dbReference type="PROSITE-ProRule" id="PRU00339"/>
    </source>
</evidence>
<dbReference type="PANTHER" id="PTHR45641:SF1">
    <property type="entry name" value="AAA+ ATPASE DOMAIN-CONTAINING PROTEIN"/>
    <property type="match status" value="1"/>
</dbReference>
<feature type="repeat" description="TPR" evidence="3">
    <location>
        <begin position="365"/>
        <end position="398"/>
    </location>
</feature>
<dbReference type="PROSITE" id="PS50005">
    <property type="entry name" value="TPR"/>
    <property type="match status" value="7"/>
</dbReference>
<evidence type="ECO:0000256" key="4">
    <source>
        <dbReference type="SAM" id="MobiDB-lite"/>
    </source>
</evidence>
<dbReference type="EMBL" id="GL832968">
    <property type="protein sequence ID" value="EGD74241.1"/>
    <property type="molecule type" value="Genomic_DNA"/>
</dbReference>
<dbReference type="PRINTS" id="PR00381">
    <property type="entry name" value="KINESINLIGHT"/>
</dbReference>
<protein>
    <submittedName>
        <fullName evidence="5">Mbre TPR repeat protein</fullName>
    </submittedName>
</protein>
<evidence type="ECO:0000256" key="2">
    <source>
        <dbReference type="ARBA" id="ARBA00022803"/>
    </source>
</evidence>
<name>F2UCD4_SALR5</name>
<sequence length="681" mass="76148">MATTPTTTPMCMDGVSVAAVRRFMSQLGDYYPGGFDHVTTADACIKPVMHRTRETQCSVVDLLRSTNPEEVRPATVFVSHAWQYKIVDVLTTMLEYAEAEDEKHKNEDDGTKKETFFWFDLFCINQHPSHRTSLTQEQIGTTFKEAIASIGQVLLVLTPWSDPVPLTRAWCLWEIFCAISRGDDVLLEIKLPQHQRQELRRAVTTDASAITNMLVDVRAEHAQAHEPADREMIFKAIEESVGFQQLNKAVKDQMRAWCLDMAESFVVEMEQKGDTHSSEYALTCRQVGNVMDEFGEWGKAIALYNKNLACSIEQLGHEHENVGKAYNNIANAHDSQGNNDKALEYYHKALDIFTATNGRMHHNTGKTYNNLGEAFRAKGDYAKAIDCYQQALEIFLADGSEEHAAQPLLAAAALNNLGSTFQHMGDYARALEYHERTLAIRRKVLGEGHPQTATSYTNIGALYLETDEYAQAIELFQKAVDIYTVSLGERHPTTAMTLSNLGLAYDNSGQLDQALEAYMRALDIVLAALGRTHIILGTLYNNIGKVHAERDDAREAIKWYEQALEVYRHNDLDTHPSAAQTYSNMGNMYDALGDSSRALAFLTTALDIEQRVLGPDHTSTAKTLENMGIAFSHLGDHCSALDHITRALNIFTTKLGPKHPQTRKTTDNLKTVQDRSMATPS</sequence>
<keyword evidence="6" id="KW-1185">Reference proteome</keyword>
<dbReference type="PANTHER" id="PTHR45641">
    <property type="entry name" value="TETRATRICOPEPTIDE REPEAT PROTEIN (AFU_ORTHOLOGUE AFUA_6G03870)"/>
    <property type="match status" value="1"/>
</dbReference>
<accession>F2UCD4</accession>
<dbReference type="Pfam" id="PF13424">
    <property type="entry name" value="TPR_12"/>
    <property type="match status" value="4"/>
</dbReference>
<gene>
    <name evidence="5" type="ORF">PTSG_06251</name>
</gene>
<feature type="repeat" description="TPR" evidence="3">
    <location>
        <begin position="579"/>
        <end position="612"/>
    </location>
</feature>
<keyword evidence="1" id="KW-0677">Repeat</keyword>
<feature type="compositionally biased region" description="Polar residues" evidence="4">
    <location>
        <begin position="668"/>
        <end position="681"/>
    </location>
</feature>
<dbReference type="SMART" id="SM00028">
    <property type="entry name" value="TPR"/>
    <property type="match status" value="9"/>
</dbReference>
<feature type="repeat" description="TPR" evidence="3">
    <location>
        <begin position="453"/>
        <end position="486"/>
    </location>
</feature>